<proteinExistence type="predicted"/>
<evidence type="ECO:0000259" key="1">
    <source>
        <dbReference type="Pfam" id="PF07726"/>
    </source>
</evidence>
<evidence type="ECO:0000313" key="3">
    <source>
        <dbReference type="EMBL" id="MBO8463681.1"/>
    </source>
</evidence>
<dbReference type="InterPro" id="IPR050764">
    <property type="entry name" value="CbbQ/NirQ/NorQ/GpvN"/>
</dbReference>
<dbReference type="InterPro" id="IPR041628">
    <property type="entry name" value="ChlI/MoxR_AAA_lid"/>
</dbReference>
<dbReference type="GO" id="GO:0005524">
    <property type="term" value="F:ATP binding"/>
    <property type="evidence" value="ECO:0007669"/>
    <property type="project" value="InterPro"/>
</dbReference>
<name>A0A9D9N7W1_9FIRM</name>
<dbReference type="Gene3D" id="3.40.50.300">
    <property type="entry name" value="P-loop containing nucleotide triphosphate hydrolases"/>
    <property type="match status" value="1"/>
</dbReference>
<dbReference type="EMBL" id="JADIML010000195">
    <property type="protein sequence ID" value="MBO8463681.1"/>
    <property type="molecule type" value="Genomic_DNA"/>
</dbReference>
<dbReference type="GO" id="GO:0016887">
    <property type="term" value="F:ATP hydrolysis activity"/>
    <property type="evidence" value="ECO:0007669"/>
    <property type="project" value="InterPro"/>
</dbReference>
<dbReference type="PANTHER" id="PTHR42759:SF5">
    <property type="entry name" value="METHANOL DEHYDROGENASE REGULATOR"/>
    <property type="match status" value="1"/>
</dbReference>
<dbReference type="InterPro" id="IPR011703">
    <property type="entry name" value="ATPase_AAA-3"/>
</dbReference>
<gene>
    <name evidence="3" type="ORF">IAC13_07110</name>
</gene>
<dbReference type="Pfam" id="PF07726">
    <property type="entry name" value="AAA_3"/>
    <property type="match status" value="1"/>
</dbReference>
<organism evidence="3 4">
    <name type="scientific">Candidatus Scybalomonas excrementavium</name>
    <dbReference type="NCBI Taxonomy" id="2840943"/>
    <lineage>
        <taxon>Bacteria</taxon>
        <taxon>Bacillati</taxon>
        <taxon>Bacillota</taxon>
        <taxon>Clostridia</taxon>
        <taxon>Lachnospirales</taxon>
        <taxon>Lachnospiraceae</taxon>
        <taxon>Lachnospiraceae incertae sedis</taxon>
        <taxon>Candidatus Scybalomonas</taxon>
    </lineage>
</organism>
<reference evidence="3" key="2">
    <citation type="journal article" date="2021" name="PeerJ">
        <title>Extensive microbial diversity within the chicken gut microbiome revealed by metagenomics and culture.</title>
        <authorList>
            <person name="Gilroy R."/>
            <person name="Ravi A."/>
            <person name="Getino M."/>
            <person name="Pursley I."/>
            <person name="Horton D.L."/>
            <person name="Alikhan N.F."/>
            <person name="Baker D."/>
            <person name="Gharbi K."/>
            <person name="Hall N."/>
            <person name="Watson M."/>
            <person name="Adriaenssens E.M."/>
            <person name="Foster-Nyarko E."/>
            <person name="Jarju S."/>
            <person name="Secka A."/>
            <person name="Antonio M."/>
            <person name="Oren A."/>
            <person name="Chaudhuri R.R."/>
            <person name="La Ragione R."/>
            <person name="Hildebrand F."/>
            <person name="Pallen M.J."/>
        </authorList>
    </citation>
    <scope>NUCLEOTIDE SEQUENCE</scope>
    <source>
        <strain evidence="3">E3-2379</strain>
    </source>
</reference>
<dbReference type="PIRSF" id="PIRSF002849">
    <property type="entry name" value="AAA_ATPase_chaperone_MoxR_prd"/>
    <property type="match status" value="1"/>
</dbReference>
<evidence type="ECO:0000259" key="2">
    <source>
        <dbReference type="Pfam" id="PF17863"/>
    </source>
</evidence>
<reference evidence="3" key="1">
    <citation type="submission" date="2020-10" db="EMBL/GenBank/DDBJ databases">
        <authorList>
            <person name="Gilroy R."/>
        </authorList>
    </citation>
    <scope>NUCLEOTIDE SEQUENCE</scope>
    <source>
        <strain evidence="3">E3-2379</strain>
    </source>
</reference>
<accession>A0A9D9N7W1</accession>
<dbReference type="AlphaFoldDB" id="A0A9D9N7W1"/>
<dbReference type="Pfam" id="PF17863">
    <property type="entry name" value="AAA_lid_2"/>
    <property type="match status" value="1"/>
</dbReference>
<dbReference type="CDD" id="cd00009">
    <property type="entry name" value="AAA"/>
    <property type="match status" value="1"/>
</dbReference>
<dbReference type="Gene3D" id="1.10.8.80">
    <property type="entry name" value="Magnesium chelatase subunit I, C-Terminal domain"/>
    <property type="match status" value="1"/>
</dbReference>
<dbReference type="Proteomes" id="UP000823618">
    <property type="component" value="Unassembled WGS sequence"/>
</dbReference>
<dbReference type="InterPro" id="IPR027417">
    <property type="entry name" value="P-loop_NTPase"/>
</dbReference>
<protein>
    <submittedName>
        <fullName evidence="3">MoxR family ATPase</fullName>
    </submittedName>
</protein>
<feature type="domain" description="ChlI/MoxR AAA lid" evidence="2">
    <location>
        <begin position="240"/>
        <end position="310"/>
    </location>
</feature>
<dbReference type="PANTHER" id="PTHR42759">
    <property type="entry name" value="MOXR FAMILY PROTEIN"/>
    <property type="match status" value="1"/>
</dbReference>
<feature type="domain" description="ATPase AAA-3" evidence="1">
    <location>
        <begin position="47"/>
        <end position="176"/>
    </location>
</feature>
<comment type="caution">
    <text evidence="3">The sequence shown here is derived from an EMBL/GenBank/DDBJ whole genome shotgun (WGS) entry which is preliminary data.</text>
</comment>
<dbReference type="SUPFAM" id="SSF52540">
    <property type="entry name" value="P-loop containing nucleoside triphosphate hydrolases"/>
    <property type="match status" value="1"/>
</dbReference>
<sequence>MSTQKLIPNFDTCYEKATAIFEETRKVILDKETVLLKVLMTILAKGHVLIDDVPGVGKTTLALAFSKALNLSYHRLQFTPDVLPSDIVGFSMYNKKTEEFEYREGAAFCNLFLADEINRTSPKSQSALLELMEEGQVTIDGVTHYLPNPFFVIATQNPIGSIGTQLLPESQLDRFMSCLTMGYPSKTQEINILKGRNSTNPLHSVQQIATIDDLLQMQDVVQQIYMNDPIYQYIINLVDATRNHPMIQIGVSPRGSLALMNMAKAAAFLKDRDFVVPEDVKLVFSDVCAHRIILDTRSKASGVTHAQVLAQILKTVNP</sequence>
<evidence type="ECO:0000313" key="4">
    <source>
        <dbReference type="Proteomes" id="UP000823618"/>
    </source>
</evidence>